<name>A0ABN8LA35_CHISP</name>
<organism evidence="7 8">
    <name type="scientific">Chilo suppressalis</name>
    <name type="common">Asiatic rice borer moth</name>
    <dbReference type="NCBI Taxonomy" id="168631"/>
    <lineage>
        <taxon>Eukaryota</taxon>
        <taxon>Metazoa</taxon>
        <taxon>Ecdysozoa</taxon>
        <taxon>Arthropoda</taxon>
        <taxon>Hexapoda</taxon>
        <taxon>Insecta</taxon>
        <taxon>Pterygota</taxon>
        <taxon>Neoptera</taxon>
        <taxon>Endopterygota</taxon>
        <taxon>Lepidoptera</taxon>
        <taxon>Glossata</taxon>
        <taxon>Ditrysia</taxon>
        <taxon>Pyraloidea</taxon>
        <taxon>Crambidae</taxon>
        <taxon>Crambinae</taxon>
        <taxon>Chilo</taxon>
    </lineage>
</organism>
<dbReference type="SUPFAM" id="SSF57667">
    <property type="entry name" value="beta-beta-alpha zinc fingers"/>
    <property type="match status" value="2"/>
</dbReference>
<protein>
    <recommendedName>
        <fullName evidence="6">C2H2-type domain-containing protein</fullName>
    </recommendedName>
</protein>
<keyword evidence="4" id="KW-0862">Zinc</keyword>
<feature type="domain" description="C2H2-type" evidence="6">
    <location>
        <begin position="119"/>
        <end position="147"/>
    </location>
</feature>
<gene>
    <name evidence="7" type="ORF">CHILSU_LOCUS6999</name>
</gene>
<dbReference type="Gene3D" id="3.30.160.60">
    <property type="entry name" value="Classic Zinc Finger"/>
    <property type="match status" value="3"/>
</dbReference>
<evidence type="ECO:0000256" key="1">
    <source>
        <dbReference type="ARBA" id="ARBA00022723"/>
    </source>
</evidence>
<keyword evidence="2" id="KW-0677">Repeat</keyword>
<keyword evidence="3 5" id="KW-0863">Zinc-finger</keyword>
<evidence type="ECO:0000313" key="8">
    <source>
        <dbReference type="Proteomes" id="UP001153292"/>
    </source>
</evidence>
<sequence length="298" mass="35284">MEIDNWPLIEPQIKIEYEDTGAEDPLFVRKRDKDITKSQLFMVVESSKLPNPKSGIVEVQKPNGNWYKCIDSVGKYHCKFCELVYNSIQTLRVHTKMKHSSEALAITAAQSNIKKSRKNLCHICKEMFKSLNHLEEHLKNSHQMYKENKCCHLCHSVFDNEKVLSDHMLSAHNVQLRKMHICNTCGYVTTKRSHFNQHRDIHFGRNMRKCKYCDYETSYLPNLKIHEQLHNEKKPYSCDYTNCFYTAKSRAALRSHQLTHNKEDNFIYCDKCTYKTVYRQSLKKHLNSHMRYTVKLKP</sequence>
<feature type="domain" description="C2H2-type" evidence="6">
    <location>
        <begin position="208"/>
        <end position="235"/>
    </location>
</feature>
<dbReference type="PROSITE" id="PS50157">
    <property type="entry name" value="ZINC_FINGER_C2H2_2"/>
    <property type="match status" value="5"/>
</dbReference>
<keyword evidence="8" id="KW-1185">Reference proteome</keyword>
<dbReference type="InterPro" id="IPR009227">
    <property type="entry name" value="Zea_mays_MuDR"/>
</dbReference>
<keyword evidence="1" id="KW-0479">Metal-binding</keyword>
<feature type="domain" description="C2H2-type" evidence="6">
    <location>
        <begin position="76"/>
        <end position="104"/>
    </location>
</feature>
<dbReference type="PROSITE" id="PS00028">
    <property type="entry name" value="ZINC_FINGER_C2H2_1"/>
    <property type="match status" value="2"/>
</dbReference>
<dbReference type="Proteomes" id="UP001153292">
    <property type="component" value="Chromosome 25"/>
</dbReference>
<dbReference type="InterPro" id="IPR013087">
    <property type="entry name" value="Znf_C2H2_type"/>
</dbReference>
<dbReference type="PANTHER" id="PTHR24379:SF121">
    <property type="entry name" value="C2H2-TYPE DOMAIN-CONTAINING PROTEIN"/>
    <property type="match status" value="1"/>
</dbReference>
<dbReference type="EMBL" id="OU963918">
    <property type="protein sequence ID" value="CAH2987399.1"/>
    <property type="molecule type" value="Genomic_DNA"/>
</dbReference>
<dbReference type="PANTHER" id="PTHR24379">
    <property type="entry name" value="KRAB AND ZINC FINGER DOMAIN-CONTAINING"/>
    <property type="match status" value="1"/>
</dbReference>
<dbReference type="SMART" id="SM00355">
    <property type="entry name" value="ZnF_C2H2"/>
    <property type="match status" value="7"/>
</dbReference>
<dbReference type="Pfam" id="PF05928">
    <property type="entry name" value="Zea_mays_MuDR"/>
    <property type="match status" value="1"/>
</dbReference>
<dbReference type="InterPro" id="IPR036236">
    <property type="entry name" value="Znf_C2H2_sf"/>
</dbReference>
<accession>A0ABN8LA35</accession>
<evidence type="ECO:0000256" key="4">
    <source>
        <dbReference type="ARBA" id="ARBA00022833"/>
    </source>
</evidence>
<evidence type="ECO:0000256" key="5">
    <source>
        <dbReference type="PROSITE-ProRule" id="PRU00042"/>
    </source>
</evidence>
<reference evidence="7" key="1">
    <citation type="submission" date="2021-12" db="EMBL/GenBank/DDBJ databases">
        <authorList>
            <person name="King R."/>
        </authorList>
    </citation>
    <scope>NUCLEOTIDE SEQUENCE</scope>
</reference>
<evidence type="ECO:0000313" key="7">
    <source>
        <dbReference type="EMBL" id="CAH2987399.1"/>
    </source>
</evidence>
<feature type="domain" description="C2H2-type" evidence="6">
    <location>
        <begin position="180"/>
        <end position="207"/>
    </location>
</feature>
<feature type="domain" description="C2H2-type" evidence="6">
    <location>
        <begin position="236"/>
        <end position="265"/>
    </location>
</feature>
<proteinExistence type="predicted"/>
<evidence type="ECO:0000256" key="3">
    <source>
        <dbReference type="ARBA" id="ARBA00022771"/>
    </source>
</evidence>
<evidence type="ECO:0000259" key="6">
    <source>
        <dbReference type="PROSITE" id="PS50157"/>
    </source>
</evidence>
<evidence type="ECO:0000256" key="2">
    <source>
        <dbReference type="ARBA" id="ARBA00022737"/>
    </source>
</evidence>